<dbReference type="AlphaFoldDB" id="F2FB70"/>
<protein>
    <submittedName>
        <fullName evidence="2">MIP05949p</fullName>
    </submittedName>
</protein>
<keyword evidence="1" id="KW-1133">Transmembrane helix</keyword>
<feature type="non-terminal residue" evidence="2">
    <location>
        <position position="1"/>
    </location>
</feature>
<dbReference type="ExpressionAtlas" id="F2FB70">
    <property type="expression patterns" value="baseline and differential"/>
</dbReference>
<evidence type="ECO:0000313" key="2">
    <source>
        <dbReference type="EMBL" id="ADZ99408.1"/>
    </source>
</evidence>
<accession>F2FB70</accession>
<reference evidence="2" key="1">
    <citation type="submission" date="2011-03" db="EMBL/GenBank/DDBJ databases">
        <authorList>
            <person name="Carlson J."/>
            <person name="Booth B."/>
            <person name="Frise E."/>
            <person name="Sandler J."/>
            <person name="Wan K."/>
            <person name="Yu C."/>
            <person name="Celniker S."/>
        </authorList>
    </citation>
    <scope>NUCLEOTIDE SEQUENCE</scope>
</reference>
<sequence>HLLIRYYYDYDYKFRKFICTSLRRYAMTIYEQISDQFCRVVHTNLKIPLSYCETRSHWKFSKSIDTMIFFYTLSFGILRVILHFIDLVNIYFRGMRLRRPSNLLILRGENSRGFRVLKHLLMLKAWILVIYGMVFIKPHYINPFVVLSIIILTIDVFVLVLDILRKARIPLDRRVTLWEMMLNLCCVFYVQWILKQQIQY</sequence>
<feature type="transmembrane region" description="Helical" evidence="1">
    <location>
        <begin position="140"/>
        <end position="164"/>
    </location>
</feature>
<dbReference type="Bgee" id="FBgn0262485">
    <property type="expression patterns" value="Expressed in early-mid elongation-stage spermatid (Drosophila) in testis and 21 other cell types or tissues"/>
</dbReference>
<evidence type="ECO:0000256" key="1">
    <source>
        <dbReference type="SAM" id="Phobius"/>
    </source>
</evidence>
<dbReference type="VEuPathDB" id="VectorBase:FBgn0262485"/>
<keyword evidence="1" id="KW-0472">Membrane</keyword>
<dbReference type="EMBL" id="BT126157">
    <property type="protein sequence ID" value="ADZ99408.1"/>
    <property type="molecule type" value="mRNA"/>
</dbReference>
<dbReference type="OrthoDB" id="7968664at2759"/>
<proteinExistence type="evidence at transcript level"/>
<feature type="transmembrane region" description="Helical" evidence="1">
    <location>
        <begin position="68"/>
        <end position="92"/>
    </location>
</feature>
<keyword evidence="1" id="KW-0812">Transmembrane</keyword>
<gene>
    <name evidence="2" type="primary">CG43075-RA</name>
</gene>
<feature type="transmembrane region" description="Helical" evidence="1">
    <location>
        <begin position="113"/>
        <end position="134"/>
    </location>
</feature>
<feature type="transmembrane region" description="Helical" evidence="1">
    <location>
        <begin position="176"/>
        <end position="194"/>
    </location>
</feature>
<dbReference type="HOGENOM" id="CLU_112178_1_0_1"/>
<name>F2FB70_DROME</name>
<organism evidence="2">
    <name type="scientific">Drosophila melanogaster</name>
    <name type="common">Fruit fly</name>
    <dbReference type="NCBI Taxonomy" id="7227"/>
    <lineage>
        <taxon>Eukaryota</taxon>
        <taxon>Metazoa</taxon>
        <taxon>Ecdysozoa</taxon>
        <taxon>Arthropoda</taxon>
        <taxon>Hexapoda</taxon>
        <taxon>Insecta</taxon>
        <taxon>Pterygota</taxon>
        <taxon>Neoptera</taxon>
        <taxon>Endopterygota</taxon>
        <taxon>Diptera</taxon>
        <taxon>Brachycera</taxon>
        <taxon>Muscomorpha</taxon>
        <taxon>Ephydroidea</taxon>
        <taxon>Drosophilidae</taxon>
        <taxon>Drosophila</taxon>
        <taxon>Sophophora</taxon>
    </lineage>
</organism>